<dbReference type="EMBL" id="BGZK01001561">
    <property type="protein sequence ID" value="GBP82374.1"/>
    <property type="molecule type" value="Genomic_DNA"/>
</dbReference>
<name>A0A4C1Z5M7_EUMVA</name>
<feature type="compositionally biased region" description="Basic and acidic residues" evidence="1">
    <location>
        <begin position="142"/>
        <end position="151"/>
    </location>
</feature>
<evidence type="ECO:0000313" key="3">
    <source>
        <dbReference type="Proteomes" id="UP000299102"/>
    </source>
</evidence>
<keyword evidence="3" id="KW-1185">Reference proteome</keyword>
<evidence type="ECO:0000313" key="2">
    <source>
        <dbReference type="EMBL" id="GBP82374.1"/>
    </source>
</evidence>
<reference evidence="2 3" key="1">
    <citation type="journal article" date="2019" name="Commun. Biol.">
        <title>The bagworm genome reveals a unique fibroin gene that provides high tensile strength.</title>
        <authorList>
            <person name="Kono N."/>
            <person name="Nakamura H."/>
            <person name="Ohtoshi R."/>
            <person name="Tomita M."/>
            <person name="Numata K."/>
            <person name="Arakawa K."/>
        </authorList>
    </citation>
    <scope>NUCLEOTIDE SEQUENCE [LARGE SCALE GENOMIC DNA]</scope>
</reference>
<sequence>MTEISGSDEVEQLFKALSVLYVIESCTDMLHRFARQSYVVINSAAARKLAASAGEVPHSHRAQTSSDSFGCCISYNERVSMAHSVSIASHTLHQPISHQITFSYPRSRKTLWSFLCGSEAPDTGAPSRAPTAARPAPSCGRALREVPRKGDPPAPRCGAGRGGVGRARRRALSIDAAQSAPGLVPRCRFVNFRVSFRRRRPHVLPLPPPRPSAFPRQRTALQRNDVKPSLLPQKKPAKYE</sequence>
<feature type="region of interest" description="Disordered" evidence="1">
    <location>
        <begin position="121"/>
        <end position="165"/>
    </location>
</feature>
<feature type="compositionally biased region" description="Low complexity" evidence="1">
    <location>
        <begin position="125"/>
        <end position="138"/>
    </location>
</feature>
<protein>
    <submittedName>
        <fullName evidence="2">Uncharacterized protein</fullName>
    </submittedName>
</protein>
<feature type="region of interest" description="Disordered" evidence="1">
    <location>
        <begin position="201"/>
        <end position="240"/>
    </location>
</feature>
<dbReference type="AlphaFoldDB" id="A0A4C1Z5M7"/>
<evidence type="ECO:0000256" key="1">
    <source>
        <dbReference type="SAM" id="MobiDB-lite"/>
    </source>
</evidence>
<proteinExistence type="predicted"/>
<accession>A0A4C1Z5M7</accession>
<organism evidence="2 3">
    <name type="scientific">Eumeta variegata</name>
    <name type="common">Bagworm moth</name>
    <name type="synonym">Eumeta japonica</name>
    <dbReference type="NCBI Taxonomy" id="151549"/>
    <lineage>
        <taxon>Eukaryota</taxon>
        <taxon>Metazoa</taxon>
        <taxon>Ecdysozoa</taxon>
        <taxon>Arthropoda</taxon>
        <taxon>Hexapoda</taxon>
        <taxon>Insecta</taxon>
        <taxon>Pterygota</taxon>
        <taxon>Neoptera</taxon>
        <taxon>Endopterygota</taxon>
        <taxon>Lepidoptera</taxon>
        <taxon>Glossata</taxon>
        <taxon>Ditrysia</taxon>
        <taxon>Tineoidea</taxon>
        <taxon>Psychidae</taxon>
        <taxon>Oiketicinae</taxon>
        <taxon>Eumeta</taxon>
    </lineage>
</organism>
<gene>
    <name evidence="2" type="ORF">EVAR_55257_1</name>
</gene>
<dbReference type="Proteomes" id="UP000299102">
    <property type="component" value="Unassembled WGS sequence"/>
</dbReference>
<comment type="caution">
    <text evidence="2">The sequence shown here is derived from an EMBL/GenBank/DDBJ whole genome shotgun (WGS) entry which is preliminary data.</text>
</comment>